<feature type="compositionally biased region" description="Polar residues" evidence="1">
    <location>
        <begin position="1"/>
        <end position="12"/>
    </location>
</feature>
<organism evidence="3 4">
    <name type="scientific">Paracoccus albicereus</name>
    <dbReference type="NCBI Taxonomy" id="2922394"/>
    <lineage>
        <taxon>Bacteria</taxon>
        <taxon>Pseudomonadati</taxon>
        <taxon>Pseudomonadota</taxon>
        <taxon>Alphaproteobacteria</taxon>
        <taxon>Rhodobacterales</taxon>
        <taxon>Paracoccaceae</taxon>
        <taxon>Paracoccus</taxon>
    </lineage>
</organism>
<dbReference type="InterPro" id="IPR043128">
    <property type="entry name" value="Rev_trsase/Diguanyl_cyclase"/>
</dbReference>
<dbReference type="EMBL" id="JAKZEU010000006">
    <property type="protein sequence ID" value="MCQ0971839.1"/>
    <property type="molecule type" value="Genomic_DNA"/>
</dbReference>
<sequence length="361" mass="38514">MKNTPDLTSGTTARAPAVESPSFPGATLDALALAQLMPMHLQMGREGSIVSAGPTMCKLLPPDGHRFGDAFQLTRPSTGEDDVATLFHAAHLGERIFLRMLGGPRLTLRGHGVELGDGTLLLNLGFGIALAEAVRELGLTDGDFAPHELAMELLFLHEANRAVMAELSRFNLRLDEAREQAEVQAFTDPLTGLYNRRGLELALNVALRSVEASRPQGTRGEFALAHLDLDFFKEVNDQHGHAAGDEVLRQVAQVLLRETRNNDTVARYGGDEFVLILSGAGSPAALQALAARIIAGIEQPITVEGVTCRVSASIGIALSTSFAIPAVEQMQEAADAALYRSKHAGRGRASLHGHDEAGEPV</sequence>
<dbReference type="CDD" id="cd01949">
    <property type="entry name" value="GGDEF"/>
    <property type="match status" value="1"/>
</dbReference>
<protein>
    <submittedName>
        <fullName evidence="3">GGDEF domain-containing protein</fullName>
    </submittedName>
</protein>
<reference evidence="3 4" key="1">
    <citation type="submission" date="2022-03" db="EMBL/GenBank/DDBJ databases">
        <authorList>
            <person name="He Y."/>
        </authorList>
    </citation>
    <scope>NUCLEOTIDE SEQUENCE [LARGE SCALE GENOMIC DNA]</scope>
    <source>
        <strain evidence="3 4">TK19116</strain>
    </source>
</reference>
<dbReference type="NCBIfam" id="TIGR00254">
    <property type="entry name" value="GGDEF"/>
    <property type="match status" value="1"/>
</dbReference>
<comment type="caution">
    <text evidence="3">The sequence shown here is derived from an EMBL/GenBank/DDBJ whole genome shotgun (WGS) entry which is preliminary data.</text>
</comment>
<accession>A0ABT1MVY4</accession>
<dbReference type="SMART" id="SM00267">
    <property type="entry name" value="GGDEF"/>
    <property type="match status" value="1"/>
</dbReference>
<dbReference type="RefSeq" id="WP_255330848.1">
    <property type="nucleotide sequence ID" value="NZ_JAKZEU010000006.1"/>
</dbReference>
<dbReference type="InterPro" id="IPR029787">
    <property type="entry name" value="Nucleotide_cyclase"/>
</dbReference>
<dbReference type="Pfam" id="PF00990">
    <property type="entry name" value="GGDEF"/>
    <property type="match status" value="1"/>
</dbReference>
<proteinExistence type="predicted"/>
<dbReference type="InterPro" id="IPR042463">
    <property type="entry name" value="HNOB_dom_associated_sf"/>
</dbReference>
<dbReference type="PROSITE" id="PS50887">
    <property type="entry name" value="GGDEF"/>
    <property type="match status" value="1"/>
</dbReference>
<dbReference type="PANTHER" id="PTHR46663">
    <property type="entry name" value="DIGUANYLATE CYCLASE DGCT-RELATED"/>
    <property type="match status" value="1"/>
</dbReference>
<evidence type="ECO:0000313" key="3">
    <source>
        <dbReference type="EMBL" id="MCQ0971839.1"/>
    </source>
</evidence>
<name>A0ABT1MVY4_9RHOB</name>
<dbReference type="Gene3D" id="3.30.70.270">
    <property type="match status" value="1"/>
</dbReference>
<dbReference type="SUPFAM" id="SSF55073">
    <property type="entry name" value="Nucleotide cyclase"/>
    <property type="match status" value="1"/>
</dbReference>
<dbReference type="Proteomes" id="UP001203945">
    <property type="component" value="Unassembled WGS sequence"/>
</dbReference>
<keyword evidence="4" id="KW-1185">Reference proteome</keyword>
<evidence type="ECO:0000256" key="1">
    <source>
        <dbReference type="SAM" id="MobiDB-lite"/>
    </source>
</evidence>
<dbReference type="InterPro" id="IPR000160">
    <property type="entry name" value="GGDEF_dom"/>
</dbReference>
<dbReference type="InterPro" id="IPR052163">
    <property type="entry name" value="DGC-Regulatory_Protein"/>
</dbReference>
<feature type="domain" description="GGDEF" evidence="2">
    <location>
        <begin position="220"/>
        <end position="354"/>
    </location>
</feature>
<feature type="region of interest" description="Disordered" evidence="1">
    <location>
        <begin position="1"/>
        <end position="21"/>
    </location>
</feature>
<evidence type="ECO:0000313" key="4">
    <source>
        <dbReference type="Proteomes" id="UP001203945"/>
    </source>
</evidence>
<gene>
    <name evidence="3" type="ORF">MLD63_15565</name>
</gene>
<dbReference type="Gene3D" id="3.30.450.260">
    <property type="entry name" value="Haem NO binding associated domain"/>
    <property type="match status" value="1"/>
</dbReference>
<evidence type="ECO:0000259" key="2">
    <source>
        <dbReference type="PROSITE" id="PS50887"/>
    </source>
</evidence>
<dbReference type="PANTHER" id="PTHR46663:SF4">
    <property type="entry name" value="DIGUANYLATE CYCLASE DGCT-RELATED"/>
    <property type="match status" value="1"/>
</dbReference>